<dbReference type="GO" id="GO:0005737">
    <property type="term" value="C:cytoplasm"/>
    <property type="evidence" value="ECO:0007669"/>
    <property type="project" value="TreeGrafter"/>
</dbReference>
<dbReference type="Gene3D" id="3.40.800.10">
    <property type="entry name" value="Ureohydrolase domain"/>
    <property type="match status" value="1"/>
</dbReference>
<dbReference type="GO" id="GO:0006525">
    <property type="term" value="P:arginine metabolic process"/>
    <property type="evidence" value="ECO:0007669"/>
    <property type="project" value="UniProtKB-KW"/>
</dbReference>
<evidence type="ECO:0000256" key="8">
    <source>
        <dbReference type="ARBA" id="ARBA00047391"/>
    </source>
</evidence>
<evidence type="ECO:0000256" key="10">
    <source>
        <dbReference type="PIRSR" id="PIRSR036979-1"/>
    </source>
</evidence>
<feature type="binding site" evidence="10">
    <location>
        <position position="126"/>
    </location>
    <ligand>
        <name>Mn(2+)</name>
        <dbReference type="ChEBI" id="CHEBI:29035"/>
        <label>2</label>
    </ligand>
</feature>
<comment type="similarity">
    <text evidence="11 12">Belongs to the arginase family.</text>
</comment>
<dbReference type="SUPFAM" id="SSF52768">
    <property type="entry name" value="Arginase/deacetylase"/>
    <property type="match status" value="1"/>
</dbReference>
<comment type="pathway">
    <text evidence="1">Nitrogen metabolism; urea cycle; L-ornithine and urea from L-arginine: step 1/1.</text>
</comment>
<keyword evidence="7 10" id="KW-0464">Manganese</keyword>
<dbReference type="Proteomes" id="UP000595224">
    <property type="component" value="Chromosome"/>
</dbReference>
<dbReference type="InterPro" id="IPR014033">
    <property type="entry name" value="Arginase"/>
</dbReference>
<keyword evidence="15" id="KW-1185">Reference proteome</keyword>
<comment type="cofactor">
    <cofactor evidence="10 13">
        <name>Mn(2+)</name>
        <dbReference type="ChEBI" id="CHEBI:29035"/>
    </cofactor>
    <text evidence="10 13">Binds 2 manganese ions per subunit.</text>
</comment>
<keyword evidence="6 12" id="KW-0378">Hydrolase</keyword>
<evidence type="ECO:0000256" key="7">
    <source>
        <dbReference type="ARBA" id="ARBA00023211"/>
    </source>
</evidence>
<dbReference type="PANTHER" id="PTHR43782">
    <property type="entry name" value="ARGINASE"/>
    <property type="match status" value="1"/>
</dbReference>
<proteinExistence type="inferred from homology"/>
<protein>
    <recommendedName>
        <fullName evidence="3 9">Arginase</fullName>
        <ecNumber evidence="2 9">3.5.3.1</ecNumber>
    </recommendedName>
</protein>
<evidence type="ECO:0000256" key="4">
    <source>
        <dbReference type="ARBA" id="ARBA00022503"/>
    </source>
</evidence>
<feature type="binding site" evidence="10">
    <location>
        <position position="99"/>
    </location>
    <ligand>
        <name>Mn(2+)</name>
        <dbReference type="ChEBI" id="CHEBI:29035"/>
        <label>1</label>
    </ligand>
</feature>
<accession>A0A7T3RDE9</accession>
<evidence type="ECO:0000313" key="15">
    <source>
        <dbReference type="Proteomes" id="UP000595224"/>
    </source>
</evidence>
<reference evidence="14 15" key="1">
    <citation type="submission" date="2020-11" db="EMBL/GenBank/DDBJ databases">
        <title>Treponema Peruensis nv. sp., first commensal Treponema isolated from human feces.</title>
        <authorList>
            <person name="Belkhou C."/>
            <person name="Raes J."/>
        </authorList>
    </citation>
    <scope>NUCLEOTIDE SEQUENCE [LARGE SCALE GENOMIC DNA]</scope>
    <source>
        <strain evidence="14 15">RCC2812</strain>
    </source>
</reference>
<dbReference type="RefSeq" id="WP_177527774.1">
    <property type="nucleotide sequence ID" value="NZ_CBCSHE010000007.1"/>
</dbReference>
<feature type="binding site" evidence="10">
    <location>
        <position position="232"/>
    </location>
    <ligand>
        <name>Mn(2+)</name>
        <dbReference type="ChEBI" id="CHEBI:29035"/>
        <label>2</label>
    </ligand>
</feature>
<evidence type="ECO:0000256" key="12">
    <source>
        <dbReference type="RuleBase" id="RU003684"/>
    </source>
</evidence>
<dbReference type="GO" id="GO:0000050">
    <property type="term" value="P:urea cycle"/>
    <property type="evidence" value="ECO:0007669"/>
    <property type="project" value="UniProtKB-UniPathway"/>
</dbReference>
<dbReference type="PANTHER" id="PTHR43782:SF3">
    <property type="entry name" value="ARGINASE"/>
    <property type="match status" value="1"/>
</dbReference>
<dbReference type="AlphaFoldDB" id="A0A7T3RDE9"/>
<comment type="catalytic activity">
    <reaction evidence="8 13">
        <text>L-arginine + H2O = urea + L-ornithine</text>
        <dbReference type="Rhea" id="RHEA:20569"/>
        <dbReference type="ChEBI" id="CHEBI:15377"/>
        <dbReference type="ChEBI" id="CHEBI:16199"/>
        <dbReference type="ChEBI" id="CHEBI:32682"/>
        <dbReference type="ChEBI" id="CHEBI:46911"/>
        <dbReference type="EC" id="3.5.3.1"/>
    </reaction>
</comment>
<dbReference type="InterPro" id="IPR020855">
    <property type="entry name" value="Ureohydrolase_Mn_BS"/>
</dbReference>
<dbReference type="InterPro" id="IPR023696">
    <property type="entry name" value="Ureohydrolase_dom_sf"/>
</dbReference>
<dbReference type="GO" id="GO:0030145">
    <property type="term" value="F:manganese ion binding"/>
    <property type="evidence" value="ECO:0007669"/>
    <property type="project" value="TreeGrafter"/>
</dbReference>
<evidence type="ECO:0000313" key="14">
    <source>
        <dbReference type="EMBL" id="QQA01071.1"/>
    </source>
</evidence>
<evidence type="ECO:0000256" key="1">
    <source>
        <dbReference type="ARBA" id="ARBA00005098"/>
    </source>
</evidence>
<dbReference type="KEGG" id="tper:IWA51_00080"/>
<dbReference type="InterPro" id="IPR006035">
    <property type="entry name" value="Ureohydrolase"/>
</dbReference>
<feature type="binding site" evidence="10">
    <location>
        <position position="128"/>
    </location>
    <ligand>
        <name>Mn(2+)</name>
        <dbReference type="ChEBI" id="CHEBI:29035"/>
        <label>1</label>
    </ligand>
</feature>
<dbReference type="PROSITE" id="PS51409">
    <property type="entry name" value="ARGINASE_2"/>
    <property type="match status" value="1"/>
</dbReference>
<dbReference type="PROSITE" id="PS01053">
    <property type="entry name" value="ARGINASE_1"/>
    <property type="match status" value="1"/>
</dbReference>
<dbReference type="FunFam" id="3.40.800.10:FF:000012">
    <property type="entry name" value="Arginase"/>
    <property type="match status" value="1"/>
</dbReference>
<organism evidence="14 15">
    <name type="scientific">Treponema peruense</name>
    <dbReference type="NCBI Taxonomy" id="2787628"/>
    <lineage>
        <taxon>Bacteria</taxon>
        <taxon>Pseudomonadati</taxon>
        <taxon>Spirochaetota</taxon>
        <taxon>Spirochaetia</taxon>
        <taxon>Spirochaetales</taxon>
        <taxon>Treponemataceae</taxon>
        <taxon>Treponema</taxon>
    </lineage>
</organism>
<dbReference type="UniPathway" id="UPA00158">
    <property type="reaction ID" value="UER00270"/>
</dbReference>
<gene>
    <name evidence="14" type="primary">rocF</name>
    <name evidence="14" type="ORF">IWA51_00080</name>
</gene>
<dbReference type="PRINTS" id="PR00116">
    <property type="entry name" value="ARGINASE"/>
</dbReference>
<evidence type="ECO:0000256" key="11">
    <source>
        <dbReference type="PROSITE-ProRule" id="PRU00742"/>
    </source>
</evidence>
<evidence type="ECO:0000256" key="9">
    <source>
        <dbReference type="NCBIfam" id="TIGR01229"/>
    </source>
</evidence>
<dbReference type="EMBL" id="CP064936">
    <property type="protein sequence ID" value="QQA01071.1"/>
    <property type="molecule type" value="Genomic_DNA"/>
</dbReference>
<dbReference type="EC" id="3.5.3.1" evidence="2 9"/>
<evidence type="ECO:0000256" key="13">
    <source>
        <dbReference type="RuleBase" id="RU361159"/>
    </source>
</evidence>
<dbReference type="GO" id="GO:0004053">
    <property type="term" value="F:arginase activity"/>
    <property type="evidence" value="ECO:0007669"/>
    <property type="project" value="UniProtKB-UniRule"/>
</dbReference>
<dbReference type="PIRSF" id="PIRSF036979">
    <property type="entry name" value="Arginase"/>
    <property type="match status" value="1"/>
</dbReference>
<sequence>MNVHILEMPLDYGGRRHGSDMGPSAIRLAGLREKIESLGHNVFVNKKGFNIVAQEYADAGSNPKAKYLDAIVDACTDLAREVEAVSDTGDFPLVLGGDHSIALGTLAGLGASYKKSGKKLGVLYVDAHGDFNTAETSSTGNIHGECMAASAGYGLERLVNLYYEGRKVDPKNICYVGIRDLDPGEKKLMHEAGVTVFTISDIDRMGFSEIIKKVKVFFKTHCDTVHISFDMDSLDPSIAPGTGVPVPGGLSYREALLLMEDMSSLGMVRSMEIVEVNPILDVRNDTAAMAVALAARILGEKLF</sequence>
<evidence type="ECO:0000256" key="3">
    <source>
        <dbReference type="ARBA" id="ARBA00018123"/>
    </source>
</evidence>
<dbReference type="Pfam" id="PF00491">
    <property type="entry name" value="Arginase"/>
    <property type="match status" value="1"/>
</dbReference>
<evidence type="ECO:0000256" key="2">
    <source>
        <dbReference type="ARBA" id="ARBA00012168"/>
    </source>
</evidence>
<evidence type="ECO:0000256" key="5">
    <source>
        <dbReference type="ARBA" id="ARBA00022723"/>
    </source>
</evidence>
<name>A0A7T3RDE9_9SPIR</name>
<keyword evidence="4 13" id="KW-0056">Arginine metabolism</keyword>
<keyword evidence="5 10" id="KW-0479">Metal-binding</keyword>
<dbReference type="CDD" id="cd09989">
    <property type="entry name" value="Arginase"/>
    <property type="match status" value="1"/>
</dbReference>
<feature type="binding site" evidence="10">
    <location>
        <position position="230"/>
    </location>
    <ligand>
        <name>Mn(2+)</name>
        <dbReference type="ChEBI" id="CHEBI:29035"/>
        <label>1</label>
    </ligand>
</feature>
<dbReference type="NCBIfam" id="TIGR01229">
    <property type="entry name" value="rocF_arginase"/>
    <property type="match status" value="1"/>
</dbReference>
<feature type="binding site" evidence="10">
    <location>
        <position position="130"/>
    </location>
    <ligand>
        <name>Mn(2+)</name>
        <dbReference type="ChEBI" id="CHEBI:29035"/>
        <label>1</label>
    </ligand>
</feature>
<evidence type="ECO:0000256" key="6">
    <source>
        <dbReference type="ARBA" id="ARBA00022801"/>
    </source>
</evidence>